<dbReference type="PROSITE" id="PS51257">
    <property type="entry name" value="PROKAR_LIPOPROTEIN"/>
    <property type="match status" value="1"/>
</dbReference>
<organism evidence="1 2">
    <name type="scientific">Pelagibaculum spongiae</name>
    <dbReference type="NCBI Taxonomy" id="2080658"/>
    <lineage>
        <taxon>Bacteria</taxon>
        <taxon>Pseudomonadati</taxon>
        <taxon>Pseudomonadota</taxon>
        <taxon>Gammaproteobacteria</taxon>
        <taxon>Oceanospirillales</taxon>
        <taxon>Pelagibaculum</taxon>
    </lineage>
</organism>
<evidence type="ECO:0008006" key="3">
    <source>
        <dbReference type="Google" id="ProtNLM"/>
    </source>
</evidence>
<evidence type="ECO:0000313" key="2">
    <source>
        <dbReference type="Proteomes" id="UP000244906"/>
    </source>
</evidence>
<dbReference type="OrthoDB" id="6173494at2"/>
<keyword evidence="2" id="KW-1185">Reference proteome</keyword>
<dbReference type="RefSeq" id="WP_116685200.1">
    <property type="nucleotide sequence ID" value="NZ_CAWNYD010000001.1"/>
</dbReference>
<evidence type="ECO:0000313" key="1">
    <source>
        <dbReference type="EMBL" id="PVZ71611.1"/>
    </source>
</evidence>
<dbReference type="Proteomes" id="UP000244906">
    <property type="component" value="Unassembled WGS sequence"/>
</dbReference>
<reference evidence="1 2" key="1">
    <citation type="submission" date="2018-04" db="EMBL/GenBank/DDBJ databases">
        <title>Thalassorhabdus spongiae gen. nov., sp. nov., isolated from a marine sponge in South-West Iceland.</title>
        <authorList>
            <person name="Knobloch S."/>
            <person name="Daussin A."/>
            <person name="Johannsson R."/>
            <person name="Marteinsson V.T."/>
        </authorList>
    </citation>
    <scope>NUCLEOTIDE SEQUENCE [LARGE SCALE GENOMIC DNA]</scope>
    <source>
        <strain evidence="1 2">Hp12</strain>
    </source>
</reference>
<accession>A0A2V1GWQ2</accession>
<comment type="caution">
    <text evidence="1">The sequence shown here is derived from an EMBL/GenBank/DDBJ whole genome shotgun (WGS) entry which is preliminary data.</text>
</comment>
<gene>
    <name evidence="1" type="ORF">DC094_00805</name>
</gene>
<dbReference type="EMBL" id="QDDL01000001">
    <property type="protein sequence ID" value="PVZ71611.1"/>
    <property type="molecule type" value="Genomic_DNA"/>
</dbReference>
<protein>
    <recommendedName>
        <fullName evidence="3">Tle cognate immunity protein 4 C-terminal domain-containing protein</fullName>
    </recommendedName>
</protein>
<name>A0A2V1GWQ2_9GAMM</name>
<proteinExistence type="predicted"/>
<sequence>MKITLGLLFILSLQGCVSSMDEQIDKDLGLGFNNVCLGRYQMDLIDTMKMSSVMYGNGDISLYWRDPEEGEKGMFSGDARYQNWLDYVHRKKGNDEFFHVNSTEGVSIIVGYSFFHDEFNSGRKNHFLNGYFYKDFPKVKKSLGFDVNGGDSYGVYPVKDVNYKKKYYLYLKEISIYPKSLIYLLWPHSQLGVCLTPEFTLNVAKAGGETHYRTVYWNGKNDRFQMTARVMESREQLNKKRGMAQKLFGLFASKNLDLAGRDGQLFLSDARYAEDGLEFRWVTTDAKIGSTARPYIELEGTVDMANYPKLKQVGMDARDIIVIMLKTFRVRENGLIGTS</sequence>
<dbReference type="AlphaFoldDB" id="A0A2V1GWQ2"/>